<proteinExistence type="inferred from homology"/>
<dbReference type="Pfam" id="PF01820">
    <property type="entry name" value="Dala_Dala_lig_N"/>
    <property type="match status" value="1"/>
</dbReference>
<keyword evidence="29" id="KW-1185">Reference proteome</keyword>
<evidence type="ECO:0000256" key="19">
    <source>
        <dbReference type="ARBA" id="ARBA00068427"/>
    </source>
</evidence>
<dbReference type="InterPro" id="IPR011127">
    <property type="entry name" value="Dala_Dala_lig_N"/>
</dbReference>
<feature type="binding site" evidence="24">
    <location>
        <position position="140"/>
    </location>
    <ligand>
        <name>ATP</name>
        <dbReference type="ChEBI" id="CHEBI:30616"/>
    </ligand>
</feature>
<dbReference type="GO" id="GO:0008360">
    <property type="term" value="P:regulation of cell shape"/>
    <property type="evidence" value="ECO:0007669"/>
    <property type="project" value="UniProtKB-KW"/>
</dbReference>
<evidence type="ECO:0000313" key="28">
    <source>
        <dbReference type="EMBL" id="QFG00517.1"/>
    </source>
</evidence>
<feature type="active site" evidence="23">
    <location>
        <position position="327"/>
    </location>
</feature>
<dbReference type="InterPro" id="IPR011761">
    <property type="entry name" value="ATP-grasp"/>
</dbReference>
<dbReference type="GO" id="GO:0005524">
    <property type="term" value="F:ATP binding"/>
    <property type="evidence" value="ECO:0007669"/>
    <property type="project" value="UniProtKB-UniRule"/>
</dbReference>
<dbReference type="GO" id="GO:0071555">
    <property type="term" value="P:cell wall organization"/>
    <property type="evidence" value="ECO:0007669"/>
    <property type="project" value="UniProtKB-KW"/>
</dbReference>
<feature type="binding site" evidence="25">
    <location>
        <position position="303"/>
    </location>
    <ligand>
        <name>Mg(2+)</name>
        <dbReference type="ChEBI" id="CHEBI:18420"/>
        <label>1</label>
    </ligand>
</feature>
<evidence type="ECO:0000256" key="22">
    <source>
        <dbReference type="HAMAP-Rule" id="MF_00047"/>
    </source>
</evidence>
<dbReference type="PROSITE" id="PS00844">
    <property type="entry name" value="DALA_DALA_LIGASE_2"/>
    <property type="match status" value="1"/>
</dbReference>
<evidence type="ECO:0000256" key="20">
    <source>
        <dbReference type="ARBA" id="ARBA00076288"/>
    </source>
</evidence>
<keyword evidence="11 26" id="KW-0067">ATP-binding</keyword>
<protein>
    <recommendedName>
        <fullName evidence="19 22">D-alanine--D-alanine ligase</fullName>
        <ecNumber evidence="6 22">6.3.2.4</ecNumber>
    </recommendedName>
    <alternativeName>
        <fullName evidence="21 22">D-Ala-D-Ala ligase</fullName>
    </alternativeName>
    <alternativeName>
        <fullName evidence="20 22">D-alanylalanine synthetase</fullName>
    </alternativeName>
</protein>
<keyword evidence="13 22" id="KW-0133">Cell shape</keyword>
<dbReference type="InterPro" id="IPR000291">
    <property type="entry name" value="D-Ala_lig_Van_CS"/>
</dbReference>
<keyword evidence="14 22" id="KW-0573">Peptidoglycan synthesis</keyword>
<evidence type="ECO:0000256" key="3">
    <source>
        <dbReference type="ARBA" id="ARBA00004496"/>
    </source>
</evidence>
<evidence type="ECO:0000256" key="1">
    <source>
        <dbReference type="ARBA" id="ARBA00001936"/>
    </source>
</evidence>
<evidence type="ECO:0000256" key="6">
    <source>
        <dbReference type="ARBA" id="ARBA00012216"/>
    </source>
</evidence>
<comment type="catalytic activity">
    <reaction evidence="17 22">
        <text>2 D-alanine + ATP = D-alanyl-D-alanine + ADP + phosphate + H(+)</text>
        <dbReference type="Rhea" id="RHEA:11224"/>
        <dbReference type="ChEBI" id="CHEBI:15378"/>
        <dbReference type="ChEBI" id="CHEBI:30616"/>
        <dbReference type="ChEBI" id="CHEBI:43474"/>
        <dbReference type="ChEBI" id="CHEBI:57416"/>
        <dbReference type="ChEBI" id="CHEBI:57822"/>
        <dbReference type="ChEBI" id="CHEBI:456216"/>
        <dbReference type="EC" id="6.3.2.4"/>
    </reaction>
</comment>
<dbReference type="GO" id="GO:0008716">
    <property type="term" value="F:D-alanine-D-alanine ligase activity"/>
    <property type="evidence" value="ECO:0007669"/>
    <property type="project" value="UniProtKB-UniRule"/>
</dbReference>
<evidence type="ECO:0000256" key="24">
    <source>
        <dbReference type="PIRSR" id="PIRSR039102-2"/>
    </source>
</evidence>
<dbReference type="FunFam" id="3.30.1490.20:FF:000007">
    <property type="entry name" value="D-alanine--D-alanine ligase"/>
    <property type="match status" value="1"/>
</dbReference>
<dbReference type="OrthoDB" id="9813261at2"/>
<dbReference type="RefSeq" id="WP_151701396.1">
    <property type="nucleotide sequence ID" value="NZ_CP031223.1"/>
</dbReference>
<dbReference type="FunFam" id="3.30.470.20:FF:000008">
    <property type="entry name" value="D-alanine--D-alanine ligase"/>
    <property type="match status" value="1"/>
</dbReference>
<feature type="binding site" evidence="24">
    <location>
        <begin position="193"/>
        <end position="194"/>
    </location>
    <ligand>
        <name>ATP</name>
        <dbReference type="ChEBI" id="CHEBI:30616"/>
    </ligand>
</feature>
<evidence type="ECO:0000256" key="18">
    <source>
        <dbReference type="ARBA" id="ARBA00060592"/>
    </source>
</evidence>
<dbReference type="Pfam" id="PF07478">
    <property type="entry name" value="Dala_Dala_lig_C"/>
    <property type="match status" value="1"/>
</dbReference>
<feature type="binding site" evidence="24">
    <location>
        <begin position="185"/>
        <end position="187"/>
    </location>
    <ligand>
        <name>ATP</name>
        <dbReference type="ChEBI" id="CHEBI:30616"/>
    </ligand>
</feature>
<keyword evidence="7 22" id="KW-0963">Cytoplasm</keyword>
<dbReference type="SUPFAM" id="SSF56059">
    <property type="entry name" value="Glutathione synthetase ATP-binding domain-like"/>
    <property type="match status" value="1"/>
</dbReference>
<feature type="active site" evidence="23">
    <location>
        <position position="15"/>
    </location>
</feature>
<evidence type="ECO:0000256" key="25">
    <source>
        <dbReference type="PIRSR" id="PIRSR039102-3"/>
    </source>
</evidence>
<dbReference type="Gene3D" id="3.30.470.20">
    <property type="entry name" value="ATP-grasp fold, B domain"/>
    <property type="match status" value="1"/>
</dbReference>
<reference evidence="28 29" key="1">
    <citation type="submission" date="2018-07" db="EMBL/GenBank/DDBJ databases">
        <title>Complete genome sequence of Psychrobacillus sp. PB01, isolated from iceberg, and comparative genome analysis of Psychrobacillus strains.</title>
        <authorList>
            <person name="Lee P.C."/>
        </authorList>
    </citation>
    <scope>NUCLEOTIDE SEQUENCE [LARGE SCALE GENOMIC DNA]</scope>
    <source>
        <strain evidence="28 29">PB01</strain>
    </source>
</reference>
<evidence type="ECO:0000256" key="17">
    <source>
        <dbReference type="ARBA" id="ARBA00047614"/>
    </source>
</evidence>
<comment type="function">
    <text evidence="2 22">Cell wall formation.</text>
</comment>
<dbReference type="EC" id="6.3.2.4" evidence="6 22"/>
<evidence type="ECO:0000313" key="29">
    <source>
        <dbReference type="Proteomes" id="UP000325517"/>
    </source>
</evidence>
<comment type="pathway">
    <text evidence="18">Glycan biosynthesis.</text>
</comment>
<evidence type="ECO:0000256" key="10">
    <source>
        <dbReference type="ARBA" id="ARBA00022741"/>
    </source>
</evidence>
<dbReference type="PANTHER" id="PTHR23132">
    <property type="entry name" value="D-ALANINE--D-ALANINE LIGASE"/>
    <property type="match status" value="1"/>
</dbReference>
<comment type="pathway">
    <text evidence="4 22">Cell wall biogenesis; peptidoglycan biosynthesis.</text>
</comment>
<dbReference type="AlphaFoldDB" id="A0A5J6SR66"/>
<dbReference type="InterPro" id="IPR013815">
    <property type="entry name" value="ATP_grasp_subdomain_1"/>
</dbReference>
<comment type="subcellular location">
    <subcellularLocation>
        <location evidence="3 22">Cytoplasm</location>
    </subcellularLocation>
</comment>
<evidence type="ECO:0000256" key="16">
    <source>
        <dbReference type="ARBA" id="ARBA00023316"/>
    </source>
</evidence>
<accession>A0A5J6SR66</accession>
<dbReference type="Gene3D" id="3.40.50.20">
    <property type="match status" value="1"/>
</dbReference>
<sequence>MKIKLGLLYGGKSAEHEVSLLTARAVTQAINFGKFEVYPIFITQTGEWRKGNALIGPAETIEELQFGGGSNRPNNITKFLPVETTNTNIEEKEDNANLDVIFPLLHGPNGEDGTVQGLLEVLNLPYVGNGVLASAAGMDKVVMKQLFAQAGLSQVPYVHFIRKEWKDDQTELIRKMEESLKWPLFVKPANLGSSVGISKVSNRQELIKAVEIAFKYDRKIIVEQGIVAREIEMSVLGNDTPRCSVAGEVLPTKDFYDYEAKYEDGTTNYAIPAVVSPELLKKLEDAAIRAFKVLDCSGLVRADFFVSENEEVIINEVNTMPGFTPISMYPKLWMESGLSYSGLIEELIELAIERYEEKQQLEHSKDGE</sequence>
<keyword evidence="9 25" id="KW-0479">Metal-binding</keyword>
<dbReference type="NCBIfam" id="TIGR01205">
    <property type="entry name" value="D_ala_D_alaTIGR"/>
    <property type="match status" value="1"/>
</dbReference>
<evidence type="ECO:0000256" key="8">
    <source>
        <dbReference type="ARBA" id="ARBA00022598"/>
    </source>
</evidence>
<dbReference type="InterPro" id="IPR016185">
    <property type="entry name" value="PreATP-grasp_dom_sf"/>
</dbReference>
<evidence type="ECO:0000256" key="14">
    <source>
        <dbReference type="ARBA" id="ARBA00022984"/>
    </source>
</evidence>
<evidence type="ECO:0000259" key="27">
    <source>
        <dbReference type="PROSITE" id="PS50975"/>
    </source>
</evidence>
<evidence type="ECO:0000256" key="11">
    <source>
        <dbReference type="ARBA" id="ARBA00022840"/>
    </source>
</evidence>
<feature type="active site" evidence="23">
    <location>
        <position position="193"/>
    </location>
</feature>
<keyword evidence="15 25" id="KW-0464">Manganese</keyword>
<comment type="cofactor">
    <cofactor evidence="1">
        <name>Mn(2+)</name>
        <dbReference type="ChEBI" id="CHEBI:29035"/>
    </cofactor>
</comment>
<dbReference type="Proteomes" id="UP000325517">
    <property type="component" value="Chromosome"/>
</dbReference>
<keyword evidence="12 25" id="KW-0460">Magnesium</keyword>
<name>A0A5J6SR66_9BACI</name>
<dbReference type="InterPro" id="IPR011095">
    <property type="entry name" value="Dala_Dala_lig_C"/>
</dbReference>
<evidence type="ECO:0000256" key="9">
    <source>
        <dbReference type="ARBA" id="ARBA00022723"/>
    </source>
</evidence>
<dbReference type="NCBIfam" id="NF002378">
    <property type="entry name" value="PRK01372.1"/>
    <property type="match status" value="1"/>
</dbReference>
<evidence type="ECO:0000256" key="12">
    <source>
        <dbReference type="ARBA" id="ARBA00022842"/>
    </source>
</evidence>
<comment type="similarity">
    <text evidence="5 22">Belongs to the D-alanine--D-alanine ligase family.</text>
</comment>
<evidence type="ECO:0000256" key="26">
    <source>
        <dbReference type="PROSITE-ProRule" id="PRU00409"/>
    </source>
</evidence>
<dbReference type="HAMAP" id="MF_00047">
    <property type="entry name" value="Dala_Dala_lig"/>
    <property type="match status" value="1"/>
</dbReference>
<dbReference type="InterPro" id="IPR005905">
    <property type="entry name" value="D_ala_D_ala"/>
</dbReference>
<dbReference type="PIRSF" id="PIRSF039102">
    <property type="entry name" value="Ddl/VanB"/>
    <property type="match status" value="1"/>
</dbReference>
<evidence type="ECO:0000256" key="23">
    <source>
        <dbReference type="PIRSR" id="PIRSR039102-1"/>
    </source>
</evidence>
<organism evidence="28 29">
    <name type="scientific">Psychrobacillus glaciei</name>
    <dbReference type="NCBI Taxonomy" id="2283160"/>
    <lineage>
        <taxon>Bacteria</taxon>
        <taxon>Bacillati</taxon>
        <taxon>Bacillota</taxon>
        <taxon>Bacilli</taxon>
        <taxon>Bacillales</taxon>
        <taxon>Bacillaceae</taxon>
        <taxon>Psychrobacillus</taxon>
    </lineage>
</organism>
<evidence type="ECO:0000256" key="15">
    <source>
        <dbReference type="ARBA" id="ARBA00023211"/>
    </source>
</evidence>
<dbReference type="GO" id="GO:0046872">
    <property type="term" value="F:metal ion binding"/>
    <property type="evidence" value="ECO:0007669"/>
    <property type="project" value="UniProtKB-KW"/>
</dbReference>
<keyword evidence="16 22" id="KW-0961">Cell wall biogenesis/degradation</keyword>
<dbReference type="GO" id="GO:0009252">
    <property type="term" value="P:peptidoglycan biosynthetic process"/>
    <property type="evidence" value="ECO:0007669"/>
    <property type="project" value="UniProtKB-UniRule"/>
</dbReference>
<evidence type="ECO:0000256" key="5">
    <source>
        <dbReference type="ARBA" id="ARBA00010871"/>
    </source>
</evidence>
<evidence type="ECO:0000256" key="4">
    <source>
        <dbReference type="ARBA" id="ARBA00004752"/>
    </source>
</evidence>
<dbReference type="GO" id="GO:0005829">
    <property type="term" value="C:cytosol"/>
    <property type="evidence" value="ECO:0007669"/>
    <property type="project" value="TreeGrafter"/>
</dbReference>
<dbReference type="PROSITE" id="PS00843">
    <property type="entry name" value="DALA_DALA_LIGASE_1"/>
    <property type="match status" value="1"/>
</dbReference>
<gene>
    <name evidence="22" type="primary">ddl</name>
    <name evidence="28" type="ORF">PB01_17940</name>
</gene>
<evidence type="ECO:0000256" key="7">
    <source>
        <dbReference type="ARBA" id="ARBA00022490"/>
    </source>
</evidence>
<feature type="binding site" evidence="25">
    <location>
        <position position="318"/>
    </location>
    <ligand>
        <name>Mg(2+)</name>
        <dbReference type="ChEBI" id="CHEBI:18420"/>
        <label>2</label>
    </ligand>
</feature>
<evidence type="ECO:0000256" key="2">
    <source>
        <dbReference type="ARBA" id="ARBA00003921"/>
    </source>
</evidence>
<dbReference type="NCBIfam" id="NF002526">
    <property type="entry name" value="PRK01966.1-2"/>
    <property type="match status" value="1"/>
</dbReference>
<evidence type="ECO:0000256" key="13">
    <source>
        <dbReference type="ARBA" id="ARBA00022960"/>
    </source>
</evidence>
<keyword evidence="8 22" id="KW-0436">Ligase</keyword>
<dbReference type="EMBL" id="CP031223">
    <property type="protein sequence ID" value="QFG00517.1"/>
    <property type="molecule type" value="Genomic_DNA"/>
</dbReference>
<dbReference type="PROSITE" id="PS50975">
    <property type="entry name" value="ATP_GRASP"/>
    <property type="match status" value="1"/>
</dbReference>
<dbReference type="UniPathway" id="UPA00219"/>
<dbReference type="NCBIfam" id="NF002528">
    <property type="entry name" value="PRK01966.1-4"/>
    <property type="match status" value="1"/>
</dbReference>
<feature type="domain" description="ATP-grasp" evidence="27">
    <location>
        <begin position="144"/>
        <end position="349"/>
    </location>
</feature>
<dbReference type="KEGG" id="psyo:PB01_17940"/>
<dbReference type="SUPFAM" id="SSF52440">
    <property type="entry name" value="PreATP-grasp domain"/>
    <property type="match status" value="1"/>
</dbReference>
<feature type="binding site" evidence="24">
    <location>
        <begin position="223"/>
        <end position="230"/>
    </location>
    <ligand>
        <name>ATP</name>
        <dbReference type="ChEBI" id="CHEBI:30616"/>
    </ligand>
</feature>
<feature type="binding site" evidence="24">
    <location>
        <begin position="315"/>
        <end position="316"/>
    </location>
    <ligand>
        <name>ATP</name>
        <dbReference type="ChEBI" id="CHEBI:30616"/>
    </ligand>
</feature>
<feature type="binding site" evidence="25">
    <location>
        <position position="316"/>
    </location>
    <ligand>
        <name>Mg(2+)</name>
        <dbReference type="ChEBI" id="CHEBI:18420"/>
        <label>2</label>
    </ligand>
</feature>
<feature type="binding site" evidence="25">
    <location>
        <position position="316"/>
    </location>
    <ligand>
        <name>Mg(2+)</name>
        <dbReference type="ChEBI" id="CHEBI:18420"/>
        <label>1</label>
    </ligand>
</feature>
<comment type="cofactor">
    <cofactor evidence="25">
        <name>Mg(2+)</name>
        <dbReference type="ChEBI" id="CHEBI:18420"/>
    </cofactor>
    <cofactor evidence="25">
        <name>Mn(2+)</name>
        <dbReference type="ChEBI" id="CHEBI:29035"/>
    </cofactor>
    <text evidence="25">Binds 2 magnesium or manganese ions per subunit.</text>
</comment>
<dbReference type="PANTHER" id="PTHR23132:SF25">
    <property type="entry name" value="D-ALANINE--D-ALANINE LIGASE A"/>
    <property type="match status" value="1"/>
</dbReference>
<keyword evidence="10 24" id="KW-0547">Nucleotide-binding</keyword>
<evidence type="ECO:0000256" key="21">
    <source>
        <dbReference type="ARBA" id="ARBA00077154"/>
    </source>
</evidence>
<dbReference type="Gene3D" id="3.30.1490.20">
    <property type="entry name" value="ATP-grasp fold, A domain"/>
    <property type="match status" value="1"/>
</dbReference>